<dbReference type="AlphaFoldDB" id="A0A3N0V962"/>
<evidence type="ECO:0000259" key="1">
    <source>
        <dbReference type="Pfam" id="PF13011"/>
    </source>
</evidence>
<dbReference type="Proteomes" id="UP000282106">
    <property type="component" value="Unassembled WGS sequence"/>
</dbReference>
<dbReference type="InParanoid" id="A0A3N0V962"/>
<comment type="caution">
    <text evidence="2">The sequence shown here is derived from an EMBL/GenBank/DDBJ whole genome shotgun (WGS) entry which is preliminary data.</text>
</comment>
<proteinExistence type="predicted"/>
<dbReference type="SUPFAM" id="SSF46689">
    <property type="entry name" value="Homeodomain-like"/>
    <property type="match status" value="1"/>
</dbReference>
<evidence type="ECO:0000313" key="2">
    <source>
        <dbReference type="EMBL" id="ROH88848.1"/>
    </source>
</evidence>
<evidence type="ECO:0000313" key="3">
    <source>
        <dbReference type="Proteomes" id="UP000282106"/>
    </source>
</evidence>
<dbReference type="Pfam" id="PF13011">
    <property type="entry name" value="LZ_Tnp_IS481"/>
    <property type="match status" value="1"/>
</dbReference>
<feature type="domain" description="DNA-binding" evidence="1">
    <location>
        <begin position="1"/>
        <end position="83"/>
    </location>
</feature>
<protein>
    <submittedName>
        <fullName evidence="2">IS481 family transposase</fullName>
    </submittedName>
</protein>
<dbReference type="RefSeq" id="WP_148044764.1">
    <property type="nucleotide sequence ID" value="NZ_RJVO01000006.1"/>
</dbReference>
<sequence>MRIHGNARLTVSGRRELIRRIEEEGWSVADAALAACISERSAWKWLARFRAEGDAGLQDRSSRPVAIRRRLSISDRERASQQRVGNRWPVARIADELGLPRSTLARVLAQQGLGRLPPLTPPPPVVRYE</sequence>
<accession>A0A3N0V962</accession>
<organism evidence="2 3">
    <name type="scientific">Stagnimonas aquatica</name>
    <dbReference type="NCBI Taxonomy" id="2689987"/>
    <lineage>
        <taxon>Bacteria</taxon>
        <taxon>Pseudomonadati</taxon>
        <taxon>Pseudomonadota</taxon>
        <taxon>Gammaproteobacteria</taxon>
        <taxon>Nevskiales</taxon>
        <taxon>Nevskiaceae</taxon>
        <taxon>Stagnimonas</taxon>
    </lineage>
</organism>
<dbReference type="EMBL" id="RJVO01000006">
    <property type="protein sequence ID" value="ROH88848.1"/>
    <property type="molecule type" value="Genomic_DNA"/>
</dbReference>
<dbReference type="InterPro" id="IPR024967">
    <property type="entry name" value="DNA-bd_IS481-type"/>
</dbReference>
<dbReference type="InterPro" id="IPR009057">
    <property type="entry name" value="Homeodomain-like_sf"/>
</dbReference>
<keyword evidence="3" id="KW-1185">Reference proteome</keyword>
<feature type="non-terminal residue" evidence="2">
    <location>
        <position position="129"/>
    </location>
</feature>
<reference evidence="2 3" key="1">
    <citation type="submission" date="2018-10" db="EMBL/GenBank/DDBJ databases">
        <authorList>
            <person name="Chen W.-M."/>
        </authorList>
    </citation>
    <scope>NUCLEOTIDE SEQUENCE [LARGE SCALE GENOMIC DNA]</scope>
    <source>
        <strain evidence="2 3">THS-13</strain>
    </source>
</reference>
<name>A0A3N0V962_9GAMM</name>
<gene>
    <name evidence="2" type="ORF">ED208_13590</name>
</gene>